<dbReference type="PROSITE" id="PS51688">
    <property type="entry name" value="ICA"/>
    <property type="match status" value="1"/>
</dbReference>
<dbReference type="InterPro" id="IPR030392">
    <property type="entry name" value="S74_ICA"/>
</dbReference>
<dbReference type="AlphaFoldDB" id="A0A2L0PTY9"/>
<gene>
    <name evidence="3" type="ORF">AL504_31720</name>
</gene>
<sequence length="880" mass="92940">MATIQPINVGKTDNDKTGDPLRLAMQKVNENFTEVRSDLAGRWDASSLGSAVDLNTITAPGRYHQSANANAQTGSNYPIALAGLLEVSASADGLFVYQEYTQYRSGAYSRRFWRSFYGGVWASWQELPALSQKGAANGLATLDANGKVPAAQLPAAFSAVLPTAAHDLNDYVTPGSFYQAAIAGATAGANYPAANVGFLEVTATGTPVVQVYTTRTNVAAAMQRFWRVRVASATWSAWKELADVSSVVSYAGSMPAGQDLNGYTQRGLWAVATSVIAAGGTNFPIGQSGYLLVMSAAQLGGVTVTSGVCQVYYAGNGNKVYNRSLITGTWSPWVASVDSAQLAAPGGIATLDNAGKVPQGQIPGVNARPLGAADDLNAYATPGDYSQNTNAAAAAGANYPTPLAGLLSVRFGTGSNNAVYQEYTTYTLANPRKFIRNRFQSAGVATWGAWFEQARVDQAMTHVYLTAGTDANTLVADNTFYTWSAGTPMSAGSNWPPSGAFNAGYMNVYWLSAGIVCQELSVLFTGQKPRTYVRHGNTATDTWQAWRAVGSWSNTLQMPTADCGDIYVDGAGWHRWNGTAYARFDPAIAQDLAFDSASWKVRGATGFGPNAGGVIQSTSGTGNLNVAPGTAAAGSRVNVWQDAGANASVLSFQCFPSGAYITSGRTGAGAYQPLIFEVIGYDCGRINTAATWVMGAEYSRNYLVRQAINFEGGGSRFGTLYSPQADHTSAIVFTNAAGGLVGTIQTSPSATSYNTTSDYRVKYDIEDMDGAWALRSVLKMRPRTFRMVMDDSAQDGFIAHELQEVAPLAVSGEKDAVMADSHGGAPRMKLQGVDSSKLVARLVGALQEMNRRIEDLAGQVERLRGGDGSAGSTSRSATEQ</sequence>
<feature type="domain" description="Peptidase S74" evidence="2">
    <location>
        <begin position="757"/>
        <end position="860"/>
    </location>
</feature>
<dbReference type="RefSeq" id="WP_104021682.1">
    <property type="nucleotide sequence ID" value="NZ_CP014060.2"/>
</dbReference>
<dbReference type="SUPFAM" id="SSF50017">
    <property type="entry name" value="gp9"/>
    <property type="match status" value="1"/>
</dbReference>
<evidence type="ECO:0000256" key="1">
    <source>
        <dbReference type="SAM" id="MobiDB-lite"/>
    </source>
</evidence>
<name>A0A2L0PTY9_ALCXX</name>
<dbReference type="CDD" id="cd19958">
    <property type="entry name" value="pyocin_knob"/>
    <property type="match status" value="5"/>
</dbReference>
<dbReference type="Proteomes" id="UP000060602">
    <property type="component" value="Chromosome"/>
</dbReference>
<dbReference type="InterPro" id="IPR036240">
    <property type="entry name" value="Gp9-like_sf"/>
</dbReference>
<evidence type="ECO:0000313" key="4">
    <source>
        <dbReference type="Proteomes" id="UP000060602"/>
    </source>
</evidence>
<dbReference type="Pfam" id="PF13884">
    <property type="entry name" value="Peptidase_S74"/>
    <property type="match status" value="1"/>
</dbReference>
<proteinExistence type="predicted"/>
<evidence type="ECO:0000313" key="3">
    <source>
        <dbReference type="EMBL" id="AUZ18170.1"/>
    </source>
</evidence>
<dbReference type="EMBL" id="CP014060">
    <property type="protein sequence ID" value="AUZ18170.1"/>
    <property type="molecule type" value="Genomic_DNA"/>
</dbReference>
<evidence type="ECO:0000259" key="2">
    <source>
        <dbReference type="PROSITE" id="PS51688"/>
    </source>
</evidence>
<protein>
    <recommendedName>
        <fullName evidence="2">Peptidase S74 domain-containing protein</fullName>
    </recommendedName>
</protein>
<reference evidence="4" key="1">
    <citation type="submission" date="2015-12" db="EMBL/GenBank/DDBJ databases">
        <title>FDA dAtabase for Regulatory Grade micrObial Sequences (FDA-ARGOS): Supporting development and validation of Infectious Disease Dx tests.</title>
        <authorList>
            <person name="Case J."/>
            <person name="Tallon L."/>
            <person name="Sadzewicz L."/>
            <person name="Sengamalay N."/>
            <person name="Ott S."/>
            <person name="Godinez A."/>
            <person name="Nagaraj S."/>
            <person name="Nadendla S."/>
            <person name="Sichtig H."/>
        </authorList>
    </citation>
    <scope>NUCLEOTIDE SEQUENCE [LARGE SCALE GENOMIC DNA]</scope>
    <source>
        <strain evidence="4">FDAARGOS_147</strain>
    </source>
</reference>
<feature type="compositionally biased region" description="Polar residues" evidence="1">
    <location>
        <begin position="870"/>
        <end position="880"/>
    </location>
</feature>
<feature type="region of interest" description="Disordered" evidence="1">
    <location>
        <begin position="859"/>
        <end position="880"/>
    </location>
</feature>
<organism evidence="3 4">
    <name type="scientific">Alcaligenes xylosoxydans xylosoxydans</name>
    <name type="common">Achromobacter xylosoxidans</name>
    <dbReference type="NCBI Taxonomy" id="85698"/>
    <lineage>
        <taxon>Bacteria</taxon>
        <taxon>Pseudomonadati</taxon>
        <taxon>Pseudomonadota</taxon>
        <taxon>Betaproteobacteria</taxon>
        <taxon>Burkholderiales</taxon>
        <taxon>Alcaligenaceae</taxon>
        <taxon>Achromobacter</taxon>
    </lineage>
</organism>
<accession>A0A2L0PTY9</accession>